<accession>A0A931HU60</accession>
<organism evidence="1 2">
    <name type="scientific">Halobacillus yeomjeoni</name>
    <dbReference type="NCBI Taxonomy" id="311194"/>
    <lineage>
        <taxon>Bacteria</taxon>
        <taxon>Bacillati</taxon>
        <taxon>Bacillota</taxon>
        <taxon>Bacilli</taxon>
        <taxon>Bacillales</taxon>
        <taxon>Bacillaceae</taxon>
        <taxon>Halobacillus</taxon>
    </lineage>
</organism>
<gene>
    <name evidence="1" type="ORF">H0267_04595</name>
</gene>
<dbReference type="Proteomes" id="UP000614490">
    <property type="component" value="Unassembled WGS sequence"/>
</dbReference>
<comment type="caution">
    <text evidence="1">The sequence shown here is derived from an EMBL/GenBank/DDBJ whole genome shotgun (WGS) entry which is preliminary data.</text>
</comment>
<dbReference type="RefSeq" id="WP_197316094.1">
    <property type="nucleotide sequence ID" value="NZ_JADZSC010000001.1"/>
</dbReference>
<sequence length="71" mass="8443">MAFGKKNQAEIKEEETKIWVCTSDDCNCWMRDNFRTNQENKCPMCGSPMEQENKVLQVVENNSLYYKQEEK</sequence>
<dbReference type="InterPro" id="IPR025916">
    <property type="entry name" value="YdjO"/>
</dbReference>
<protein>
    <submittedName>
        <fullName evidence="1">Cold-shock protein</fullName>
    </submittedName>
</protein>
<evidence type="ECO:0000313" key="1">
    <source>
        <dbReference type="EMBL" id="MBH0229488.1"/>
    </source>
</evidence>
<name>A0A931HU60_9BACI</name>
<dbReference type="Pfam" id="PF14169">
    <property type="entry name" value="YdjO"/>
    <property type="match status" value="1"/>
</dbReference>
<dbReference type="EMBL" id="JADZSC010000001">
    <property type="protein sequence ID" value="MBH0229488.1"/>
    <property type="molecule type" value="Genomic_DNA"/>
</dbReference>
<dbReference type="AlphaFoldDB" id="A0A931HU60"/>
<evidence type="ECO:0000313" key="2">
    <source>
        <dbReference type="Proteomes" id="UP000614490"/>
    </source>
</evidence>
<reference evidence="1 2" key="1">
    <citation type="journal article" date="2005" name="Int. J. Syst. Evol. Microbiol.">
        <title>Halobacillus yeomjeoni sp. nov., isolated from a marine solar saltern in Korea.</title>
        <authorList>
            <person name="Yoon J.H."/>
            <person name="Kang S.J."/>
            <person name="Lee C.H."/>
            <person name="Oh H.W."/>
            <person name="Oh T.K."/>
        </authorList>
    </citation>
    <scope>NUCLEOTIDE SEQUENCE [LARGE SCALE GENOMIC DNA]</scope>
    <source>
        <strain evidence="1 2">KCTC 3957</strain>
    </source>
</reference>
<keyword evidence="2" id="KW-1185">Reference proteome</keyword>
<proteinExistence type="predicted"/>